<sequence>MSTKPKSATKPLPLPDLLQDLAVLRSSGTDIAQAFNSKSTNDQGVNSPTPVDEMVSASSEFVQVSRAAIRLHDSGKIGSQGAKIEEVQSKYEAFMEGLQK</sequence>
<dbReference type="AlphaFoldDB" id="A0A0C3CN18"/>
<evidence type="ECO:0000313" key="1">
    <source>
        <dbReference type="EMBL" id="KIM45146.1"/>
    </source>
</evidence>
<protein>
    <submittedName>
        <fullName evidence="1">Uncharacterized protein</fullName>
    </submittedName>
</protein>
<reference evidence="1 2" key="1">
    <citation type="submission" date="2014-04" db="EMBL/GenBank/DDBJ databases">
        <authorList>
            <consortium name="DOE Joint Genome Institute"/>
            <person name="Kuo A."/>
            <person name="Gay G."/>
            <person name="Dore J."/>
            <person name="Kohler A."/>
            <person name="Nagy L.G."/>
            <person name="Floudas D."/>
            <person name="Copeland A."/>
            <person name="Barry K.W."/>
            <person name="Cichocki N."/>
            <person name="Veneault-Fourrey C."/>
            <person name="LaButti K."/>
            <person name="Lindquist E.A."/>
            <person name="Lipzen A."/>
            <person name="Lundell T."/>
            <person name="Morin E."/>
            <person name="Murat C."/>
            <person name="Sun H."/>
            <person name="Tunlid A."/>
            <person name="Henrissat B."/>
            <person name="Grigoriev I.V."/>
            <person name="Hibbett D.S."/>
            <person name="Martin F."/>
            <person name="Nordberg H.P."/>
            <person name="Cantor M.N."/>
            <person name="Hua S.X."/>
        </authorList>
    </citation>
    <scope>NUCLEOTIDE SEQUENCE [LARGE SCALE GENOMIC DNA]</scope>
    <source>
        <strain evidence="2">h7</strain>
    </source>
</reference>
<accession>A0A0C3CN18</accession>
<dbReference type="HOGENOM" id="CLU_169800_0_0_1"/>
<proteinExistence type="predicted"/>
<dbReference type="OrthoDB" id="3227556at2759"/>
<organism evidence="1 2">
    <name type="scientific">Hebeloma cylindrosporum</name>
    <dbReference type="NCBI Taxonomy" id="76867"/>
    <lineage>
        <taxon>Eukaryota</taxon>
        <taxon>Fungi</taxon>
        <taxon>Dikarya</taxon>
        <taxon>Basidiomycota</taxon>
        <taxon>Agaricomycotina</taxon>
        <taxon>Agaricomycetes</taxon>
        <taxon>Agaricomycetidae</taxon>
        <taxon>Agaricales</taxon>
        <taxon>Agaricineae</taxon>
        <taxon>Hymenogastraceae</taxon>
        <taxon>Hebeloma</taxon>
    </lineage>
</organism>
<keyword evidence="2" id="KW-1185">Reference proteome</keyword>
<evidence type="ECO:0000313" key="2">
    <source>
        <dbReference type="Proteomes" id="UP000053424"/>
    </source>
</evidence>
<name>A0A0C3CN18_HEBCY</name>
<reference evidence="2" key="2">
    <citation type="submission" date="2015-01" db="EMBL/GenBank/DDBJ databases">
        <title>Evolutionary Origins and Diversification of the Mycorrhizal Mutualists.</title>
        <authorList>
            <consortium name="DOE Joint Genome Institute"/>
            <consortium name="Mycorrhizal Genomics Consortium"/>
            <person name="Kohler A."/>
            <person name="Kuo A."/>
            <person name="Nagy L.G."/>
            <person name="Floudas D."/>
            <person name="Copeland A."/>
            <person name="Barry K.W."/>
            <person name="Cichocki N."/>
            <person name="Veneault-Fourrey C."/>
            <person name="LaButti K."/>
            <person name="Lindquist E.A."/>
            <person name="Lipzen A."/>
            <person name="Lundell T."/>
            <person name="Morin E."/>
            <person name="Murat C."/>
            <person name="Riley R."/>
            <person name="Ohm R."/>
            <person name="Sun H."/>
            <person name="Tunlid A."/>
            <person name="Henrissat B."/>
            <person name="Grigoriev I.V."/>
            <person name="Hibbett D.S."/>
            <person name="Martin F."/>
        </authorList>
    </citation>
    <scope>NUCLEOTIDE SEQUENCE [LARGE SCALE GENOMIC DNA]</scope>
    <source>
        <strain evidence="2">h7</strain>
    </source>
</reference>
<gene>
    <name evidence="1" type="ORF">M413DRAFT_441824</name>
</gene>
<dbReference type="Proteomes" id="UP000053424">
    <property type="component" value="Unassembled WGS sequence"/>
</dbReference>
<dbReference type="EMBL" id="KN831772">
    <property type="protein sequence ID" value="KIM45146.1"/>
    <property type="molecule type" value="Genomic_DNA"/>
</dbReference>